<reference evidence="1" key="1">
    <citation type="submission" date="2020-09" db="EMBL/GenBank/DDBJ databases">
        <title>A novel bacterium of genus Mangrovicoccus, isolated from South China Sea.</title>
        <authorList>
            <person name="Huang H."/>
            <person name="Mo K."/>
            <person name="Hu Y."/>
        </authorList>
    </citation>
    <scope>NUCLEOTIDE SEQUENCE</scope>
    <source>
        <strain evidence="1">HB182678</strain>
    </source>
</reference>
<name>A0A8J7CYY9_9RHOB</name>
<dbReference type="AlphaFoldDB" id="A0A8J7CYY9"/>
<protein>
    <submittedName>
        <fullName evidence="1">DUF1499 domain-containing protein</fullName>
    </submittedName>
</protein>
<dbReference type="EMBL" id="JACVXA010000006">
    <property type="protein sequence ID" value="MBE3637138.1"/>
    <property type="molecule type" value="Genomic_DNA"/>
</dbReference>
<dbReference type="InterPro" id="IPR010865">
    <property type="entry name" value="DUF1499"/>
</dbReference>
<proteinExistence type="predicted"/>
<keyword evidence="2" id="KW-1185">Reference proteome</keyword>
<dbReference type="RefSeq" id="WP_193179395.1">
    <property type="nucleotide sequence ID" value="NZ_JACVXA010000006.1"/>
</dbReference>
<accession>A0A8J7CYY9</accession>
<sequence>MRLVTIFVAIGLAVAVLFSLYVRLAPSDPQVWHVDPRNVEDQGQDGAYLLRDGDPSDGPAPRFAGAPEEVMARLDAVAEATPGVTRLAGSPSDRHVTYVARSRLFGFPDYISVIAWPVSEGTAVAVYSRLRFGSYDLGVNRRRVLDWLEALA</sequence>
<comment type="caution">
    <text evidence="1">The sequence shown here is derived from an EMBL/GenBank/DDBJ whole genome shotgun (WGS) entry which is preliminary data.</text>
</comment>
<gene>
    <name evidence="1" type="ORF">ICN82_02820</name>
</gene>
<evidence type="ECO:0000313" key="1">
    <source>
        <dbReference type="EMBL" id="MBE3637138.1"/>
    </source>
</evidence>
<dbReference type="Pfam" id="PF07386">
    <property type="entry name" value="DUF1499"/>
    <property type="match status" value="1"/>
</dbReference>
<dbReference type="Proteomes" id="UP000609121">
    <property type="component" value="Unassembled WGS sequence"/>
</dbReference>
<evidence type="ECO:0000313" key="2">
    <source>
        <dbReference type="Proteomes" id="UP000609121"/>
    </source>
</evidence>
<organism evidence="1 2">
    <name type="scientific">Mangrovicoccus algicola</name>
    <dbReference type="NCBI Taxonomy" id="2771008"/>
    <lineage>
        <taxon>Bacteria</taxon>
        <taxon>Pseudomonadati</taxon>
        <taxon>Pseudomonadota</taxon>
        <taxon>Alphaproteobacteria</taxon>
        <taxon>Rhodobacterales</taxon>
        <taxon>Paracoccaceae</taxon>
        <taxon>Mangrovicoccus</taxon>
    </lineage>
</organism>